<name>A0A1G9JVR6_9RHOB</name>
<gene>
    <name evidence="2" type="ORF">SAMN04488026_108415</name>
</gene>
<dbReference type="InterPro" id="IPR036388">
    <property type="entry name" value="WH-like_DNA-bd_sf"/>
</dbReference>
<dbReference type="AlphaFoldDB" id="A0A1G9JVR6"/>
<accession>A0A1G9JVR6</accession>
<feature type="domain" description="HTH luxR-type" evidence="1">
    <location>
        <begin position="200"/>
        <end position="265"/>
    </location>
</feature>
<protein>
    <submittedName>
        <fullName evidence="2">Regulatory protein, luxR family</fullName>
    </submittedName>
</protein>
<evidence type="ECO:0000313" key="3">
    <source>
        <dbReference type="Proteomes" id="UP000199382"/>
    </source>
</evidence>
<dbReference type="GO" id="GO:0003677">
    <property type="term" value="F:DNA binding"/>
    <property type="evidence" value="ECO:0007669"/>
    <property type="project" value="InterPro"/>
</dbReference>
<dbReference type="PRINTS" id="PR00038">
    <property type="entry name" value="HTHLUXR"/>
</dbReference>
<organism evidence="2 3">
    <name type="scientific">Aliiruegeria lutimaris</name>
    <dbReference type="NCBI Taxonomy" id="571298"/>
    <lineage>
        <taxon>Bacteria</taxon>
        <taxon>Pseudomonadati</taxon>
        <taxon>Pseudomonadota</taxon>
        <taxon>Alphaproteobacteria</taxon>
        <taxon>Rhodobacterales</taxon>
        <taxon>Roseobacteraceae</taxon>
        <taxon>Aliiruegeria</taxon>
    </lineage>
</organism>
<dbReference type="SMART" id="SM00421">
    <property type="entry name" value="HTH_LUXR"/>
    <property type="match status" value="1"/>
</dbReference>
<dbReference type="STRING" id="571298.SAMN04488026_108415"/>
<reference evidence="2 3" key="1">
    <citation type="submission" date="2016-10" db="EMBL/GenBank/DDBJ databases">
        <authorList>
            <person name="de Groot N.N."/>
        </authorList>
    </citation>
    <scope>NUCLEOTIDE SEQUENCE [LARGE SCALE GENOMIC DNA]</scope>
    <source>
        <strain evidence="2 3">DSM 25294</strain>
    </source>
</reference>
<dbReference type="Pfam" id="PF00196">
    <property type="entry name" value="GerE"/>
    <property type="match status" value="1"/>
</dbReference>
<dbReference type="InterPro" id="IPR016032">
    <property type="entry name" value="Sig_transdc_resp-reg_C-effctor"/>
</dbReference>
<dbReference type="SUPFAM" id="SSF46894">
    <property type="entry name" value="C-terminal effector domain of the bipartite response regulators"/>
    <property type="match status" value="1"/>
</dbReference>
<dbReference type="Proteomes" id="UP000199382">
    <property type="component" value="Unassembled WGS sequence"/>
</dbReference>
<dbReference type="PROSITE" id="PS50043">
    <property type="entry name" value="HTH_LUXR_2"/>
    <property type="match status" value="1"/>
</dbReference>
<evidence type="ECO:0000259" key="1">
    <source>
        <dbReference type="PROSITE" id="PS50043"/>
    </source>
</evidence>
<dbReference type="Gene3D" id="1.10.10.10">
    <property type="entry name" value="Winged helix-like DNA-binding domain superfamily/Winged helix DNA-binding domain"/>
    <property type="match status" value="1"/>
</dbReference>
<dbReference type="GO" id="GO:0006355">
    <property type="term" value="P:regulation of DNA-templated transcription"/>
    <property type="evidence" value="ECO:0007669"/>
    <property type="project" value="InterPro"/>
</dbReference>
<keyword evidence="3" id="KW-1185">Reference proteome</keyword>
<sequence>MSEFYEGGLRGKEVNAVSLIDAVFRWCEAVLKCSVGFDTALGAISYGIGAEAIAVSRVWNGRNGTKIIVHDREPASSSRPKLNQSYSSDVLGDYLTAARKGTVWLQSVVKSEPSGELALFHSRRSMRELAIIPLEKSDNTFDFLEVHFPEPLSPMQHVLLNALAQTLGEAWGARKKGVFVANIVETCDHTRSLTKRNILRHDNPANLSRAEFRVCLFLSNGYSVQSICSELSVSRSTLQTHLRNIYAKTSTQNLPDLLYILLKKGCTASGEPLDRIA</sequence>
<dbReference type="InterPro" id="IPR000792">
    <property type="entry name" value="Tscrpt_reg_LuxR_C"/>
</dbReference>
<proteinExistence type="predicted"/>
<evidence type="ECO:0000313" key="2">
    <source>
        <dbReference type="EMBL" id="SDL41730.1"/>
    </source>
</evidence>
<dbReference type="EMBL" id="FNEK01000084">
    <property type="protein sequence ID" value="SDL41730.1"/>
    <property type="molecule type" value="Genomic_DNA"/>
</dbReference>